<feature type="domain" description="Tr-type G" evidence="6">
    <location>
        <begin position="91"/>
        <end position="260"/>
    </location>
</feature>
<comment type="similarity">
    <text evidence="1">Belongs to the TRAFAC class translation factor GTPase superfamily. Classic translation factor GTPase family. IF-2 subfamily.</text>
</comment>
<dbReference type="InterPro" id="IPR006847">
    <property type="entry name" value="IF2_N"/>
</dbReference>
<dbReference type="PRINTS" id="PR00449">
    <property type="entry name" value="RASTRNSFRMNG"/>
</dbReference>
<dbReference type="CDD" id="cd01887">
    <property type="entry name" value="IF2_eIF5B"/>
    <property type="match status" value="1"/>
</dbReference>
<dbReference type="Proteomes" id="UP000695022">
    <property type="component" value="Unplaced"/>
</dbReference>
<keyword evidence="4" id="KW-0648">Protein biosynthesis</keyword>
<dbReference type="InterPro" id="IPR005225">
    <property type="entry name" value="Small_GTP-bd"/>
</dbReference>
<evidence type="ECO:0000313" key="8">
    <source>
        <dbReference type="RefSeq" id="XP_014680444.1"/>
    </source>
</evidence>
<name>A0ABM1F7M3_PRICU</name>
<evidence type="ECO:0000256" key="3">
    <source>
        <dbReference type="ARBA" id="ARBA00022741"/>
    </source>
</evidence>
<evidence type="ECO:0000256" key="1">
    <source>
        <dbReference type="ARBA" id="ARBA00007733"/>
    </source>
</evidence>
<dbReference type="Pfam" id="PF04760">
    <property type="entry name" value="IF2_N"/>
    <property type="match status" value="1"/>
</dbReference>
<protein>
    <submittedName>
        <fullName evidence="8">LOW QUALITY PROTEIN: translation initiation factor IF-2-like</fullName>
    </submittedName>
</protein>
<evidence type="ECO:0000256" key="5">
    <source>
        <dbReference type="ARBA" id="ARBA00023134"/>
    </source>
</evidence>
<dbReference type="PANTHER" id="PTHR43381:SF5">
    <property type="entry name" value="TR-TYPE G DOMAIN-CONTAINING PROTEIN"/>
    <property type="match status" value="1"/>
</dbReference>
<dbReference type="PANTHER" id="PTHR43381">
    <property type="entry name" value="TRANSLATION INITIATION FACTOR IF-2-RELATED"/>
    <property type="match status" value="1"/>
</dbReference>
<dbReference type="InterPro" id="IPR000795">
    <property type="entry name" value="T_Tr_GTP-bd_dom"/>
</dbReference>
<dbReference type="Pfam" id="PF00009">
    <property type="entry name" value="GTP_EFTU"/>
    <property type="match status" value="1"/>
</dbReference>
<organism evidence="7 8">
    <name type="scientific">Priapulus caudatus</name>
    <name type="common">Priapulid worm</name>
    <dbReference type="NCBI Taxonomy" id="37621"/>
    <lineage>
        <taxon>Eukaryota</taxon>
        <taxon>Metazoa</taxon>
        <taxon>Ecdysozoa</taxon>
        <taxon>Scalidophora</taxon>
        <taxon>Priapulida</taxon>
        <taxon>Priapulimorpha</taxon>
        <taxon>Priapulimorphida</taxon>
        <taxon>Priapulidae</taxon>
        <taxon>Priapulus</taxon>
    </lineage>
</organism>
<dbReference type="InterPro" id="IPR015760">
    <property type="entry name" value="TIF_IF2"/>
</dbReference>
<dbReference type="NCBIfam" id="TIGR00231">
    <property type="entry name" value="small_GTP"/>
    <property type="match status" value="1"/>
</dbReference>
<keyword evidence="2" id="KW-0396">Initiation factor</keyword>
<evidence type="ECO:0000256" key="2">
    <source>
        <dbReference type="ARBA" id="ARBA00022540"/>
    </source>
</evidence>
<keyword evidence="3" id="KW-0547">Nucleotide-binding</keyword>
<sequence>MPTAPIVHNIEIPDTIVVSELAQKLSVKGADVIRTLMGMGVMATINQVVDQDTAILIVEEMGHKATPMQALDDEISILDLIEDVSGYDLSPRPPVVTIMGHVDHGKTSLLDHIRKSRVASGEAGGITQHIGAYHVETESGIISFLDTPGHAAFSQMRARGAKATDVVILVVAADDGVMPQTEEAIKHTRASGVPLIIAINKIDKEQADPERVKSDLANYEVISEDWGGEDVFVNISAKTGEGIDDLLESILLVSEVLELKA</sequence>
<dbReference type="RefSeq" id="XP_014680444.1">
    <property type="nucleotide sequence ID" value="XM_014824958.1"/>
</dbReference>
<dbReference type="Gene3D" id="3.40.50.300">
    <property type="entry name" value="P-loop containing nucleotide triphosphate hydrolases"/>
    <property type="match status" value="1"/>
</dbReference>
<gene>
    <name evidence="8" type="primary">LOC106820443</name>
</gene>
<feature type="non-terminal residue" evidence="8">
    <location>
        <position position="261"/>
    </location>
</feature>
<evidence type="ECO:0000313" key="7">
    <source>
        <dbReference type="Proteomes" id="UP000695022"/>
    </source>
</evidence>
<evidence type="ECO:0000256" key="4">
    <source>
        <dbReference type="ARBA" id="ARBA00022917"/>
    </source>
</evidence>
<keyword evidence="7" id="KW-1185">Reference proteome</keyword>
<dbReference type="InterPro" id="IPR027417">
    <property type="entry name" value="P-loop_NTPase"/>
</dbReference>
<keyword evidence="5" id="KW-0342">GTP-binding</keyword>
<accession>A0ABM1F7M3</accession>
<dbReference type="PROSITE" id="PS51722">
    <property type="entry name" value="G_TR_2"/>
    <property type="match status" value="1"/>
</dbReference>
<evidence type="ECO:0000259" key="6">
    <source>
        <dbReference type="PROSITE" id="PS51722"/>
    </source>
</evidence>
<dbReference type="GeneID" id="106820443"/>
<proteinExistence type="inferred from homology"/>
<reference evidence="8" key="1">
    <citation type="submission" date="2025-08" db="UniProtKB">
        <authorList>
            <consortium name="RefSeq"/>
        </authorList>
    </citation>
    <scope>IDENTIFICATION</scope>
</reference>
<dbReference type="SUPFAM" id="SSF52540">
    <property type="entry name" value="P-loop containing nucleoside triphosphate hydrolases"/>
    <property type="match status" value="1"/>
</dbReference>